<evidence type="ECO:0000313" key="3">
    <source>
        <dbReference type="Proteomes" id="UP000824031"/>
    </source>
</evidence>
<evidence type="ECO:0000313" key="2">
    <source>
        <dbReference type="EMBL" id="HIZ48059.1"/>
    </source>
</evidence>
<comment type="caution">
    <text evidence="2">The sequence shown here is derived from an EMBL/GenBank/DDBJ whole genome shotgun (WGS) entry which is preliminary data.</text>
</comment>
<organism evidence="2 3">
    <name type="scientific">Candidatus Gemmiger excrementavium</name>
    <dbReference type="NCBI Taxonomy" id="2838608"/>
    <lineage>
        <taxon>Bacteria</taxon>
        <taxon>Bacillati</taxon>
        <taxon>Bacillota</taxon>
        <taxon>Clostridia</taxon>
        <taxon>Eubacteriales</taxon>
        <taxon>Gemmiger</taxon>
    </lineage>
</organism>
<protein>
    <submittedName>
        <fullName evidence="2">Uncharacterized protein</fullName>
    </submittedName>
</protein>
<dbReference type="AlphaFoldDB" id="A0A9D2F207"/>
<proteinExistence type="predicted"/>
<sequence>MGAGGVTGVSGVAVVLFSSILYTSFTFLQMVEYHCPSWG</sequence>
<evidence type="ECO:0000256" key="1">
    <source>
        <dbReference type="SAM" id="Phobius"/>
    </source>
</evidence>
<name>A0A9D2F207_9FIRM</name>
<reference evidence="2" key="1">
    <citation type="journal article" date="2021" name="PeerJ">
        <title>Extensive microbial diversity within the chicken gut microbiome revealed by metagenomics and culture.</title>
        <authorList>
            <person name="Gilroy R."/>
            <person name="Ravi A."/>
            <person name="Getino M."/>
            <person name="Pursley I."/>
            <person name="Horton D.L."/>
            <person name="Alikhan N.F."/>
            <person name="Baker D."/>
            <person name="Gharbi K."/>
            <person name="Hall N."/>
            <person name="Watson M."/>
            <person name="Adriaenssens E.M."/>
            <person name="Foster-Nyarko E."/>
            <person name="Jarju S."/>
            <person name="Secka A."/>
            <person name="Antonio M."/>
            <person name="Oren A."/>
            <person name="Chaudhuri R.R."/>
            <person name="La Ragione R."/>
            <person name="Hildebrand F."/>
            <person name="Pallen M.J."/>
        </authorList>
    </citation>
    <scope>NUCLEOTIDE SEQUENCE</scope>
    <source>
        <strain evidence="2">3436</strain>
    </source>
</reference>
<keyword evidence="1" id="KW-1133">Transmembrane helix</keyword>
<keyword evidence="1" id="KW-0472">Membrane</keyword>
<reference evidence="2" key="2">
    <citation type="submission" date="2021-04" db="EMBL/GenBank/DDBJ databases">
        <authorList>
            <person name="Gilroy R."/>
        </authorList>
    </citation>
    <scope>NUCLEOTIDE SEQUENCE</scope>
    <source>
        <strain evidence="2">3436</strain>
    </source>
</reference>
<dbReference type="Proteomes" id="UP000824031">
    <property type="component" value="Unassembled WGS sequence"/>
</dbReference>
<feature type="transmembrane region" description="Helical" evidence="1">
    <location>
        <begin position="6"/>
        <end position="28"/>
    </location>
</feature>
<dbReference type="EMBL" id="DXBO01000073">
    <property type="protein sequence ID" value="HIZ48059.1"/>
    <property type="molecule type" value="Genomic_DNA"/>
</dbReference>
<accession>A0A9D2F207</accession>
<keyword evidence="1" id="KW-0812">Transmembrane</keyword>
<gene>
    <name evidence="2" type="ORF">H9810_05010</name>
</gene>